<dbReference type="EMBL" id="SAXT01000007">
    <property type="protein sequence ID" value="TXJ10972.1"/>
    <property type="molecule type" value="Genomic_DNA"/>
</dbReference>
<dbReference type="SUPFAM" id="SSF48452">
    <property type="entry name" value="TPR-like"/>
    <property type="match status" value="2"/>
</dbReference>
<keyword evidence="2" id="KW-0472">Membrane</keyword>
<feature type="transmembrane region" description="Helical" evidence="2">
    <location>
        <begin position="6"/>
        <end position="25"/>
    </location>
</feature>
<dbReference type="PROSITE" id="PS50005">
    <property type="entry name" value="TPR"/>
    <property type="match status" value="2"/>
</dbReference>
<dbReference type="InterPro" id="IPR011990">
    <property type="entry name" value="TPR-like_helical_dom_sf"/>
</dbReference>
<dbReference type="Gene3D" id="1.25.40.10">
    <property type="entry name" value="Tetratricopeptide repeat domain"/>
    <property type="match status" value="3"/>
</dbReference>
<sequence>MSGVYIIVFISVFFILLLIAAKILAKSFKYIASDTEKAKRFISEGKNDLAIEKIRNILSKNKVEKGERAKIHSMIGECYYKTEEYPFAIVEYRHALDEGYYSPELVLSLGKCLSKIGKNEEALSQFLTLLKLDNNYKTIVSMEIGIIYYENHQYETAFKYFDNVLEIDKTNKEALKYKAYCFVNMENYIEAISIMENIIRKNQGDTLLNYNLGRAYKGRGNYKSAIKYYRVSSHDKLYAVKSLYEIALCYIELNNIELAITALDLAIEYNSPDRDLRLAILYTLVECYDKMKNVNKAIEVLENIIIIDSNYKDVSKKLLEYKESRYSEGIKSFFRLENEAFSDFALKIVSCMNLIPYSLKTTNKKYLIVFAKEGKGLHAAKKVIFFRKSYAPIFNEELIQLYDYAVSYNIVNSTLVTSAMASPDAIRYASISRIEIVGIKRLEGLVEKANFTNLPVGVTRGEEKLDWIL</sequence>
<feature type="repeat" description="TPR" evidence="1">
    <location>
        <begin position="138"/>
        <end position="171"/>
    </location>
</feature>
<dbReference type="AlphaFoldDB" id="A0A5C8CH22"/>
<dbReference type="RefSeq" id="WP_147759108.1">
    <property type="nucleotide sequence ID" value="NZ_SAXT01000007.1"/>
</dbReference>
<reference evidence="3 4" key="1">
    <citation type="journal article" date="1992" name="Lakartidningen">
        <title>[Penicillin V and not amoxicillin is the first choice preparation in acute otitis].</title>
        <authorList>
            <person name="Kamme C."/>
            <person name="Lundgren K."/>
            <person name="Prellner K."/>
        </authorList>
    </citation>
    <scope>NUCLEOTIDE SEQUENCE [LARGE SCALE GENOMIC DNA]</scope>
    <source>
        <strain evidence="3 4">W1</strain>
    </source>
</reference>
<evidence type="ECO:0000313" key="4">
    <source>
        <dbReference type="Proteomes" id="UP000325116"/>
    </source>
</evidence>
<organism evidence="3 4">
    <name type="scientific">Brachyspira aalborgi</name>
    <dbReference type="NCBI Taxonomy" id="29522"/>
    <lineage>
        <taxon>Bacteria</taxon>
        <taxon>Pseudomonadati</taxon>
        <taxon>Spirochaetota</taxon>
        <taxon>Spirochaetia</taxon>
        <taxon>Brachyspirales</taxon>
        <taxon>Brachyspiraceae</taxon>
        <taxon>Brachyspira</taxon>
    </lineage>
</organism>
<dbReference type="InterPro" id="IPR019734">
    <property type="entry name" value="TPR_rpt"/>
</dbReference>
<evidence type="ECO:0000256" key="1">
    <source>
        <dbReference type="PROSITE-ProRule" id="PRU00339"/>
    </source>
</evidence>
<evidence type="ECO:0000256" key="2">
    <source>
        <dbReference type="SAM" id="Phobius"/>
    </source>
</evidence>
<dbReference type="Pfam" id="PF13181">
    <property type="entry name" value="TPR_8"/>
    <property type="match status" value="2"/>
</dbReference>
<dbReference type="PANTHER" id="PTHR12558">
    <property type="entry name" value="CELL DIVISION CYCLE 16,23,27"/>
    <property type="match status" value="1"/>
</dbReference>
<accession>A0A5C8CH22</accession>
<dbReference type="PANTHER" id="PTHR12558:SF47">
    <property type="entry name" value="LIPOPOLYSACCHARIDE ASSEMBLY PROTEIN B"/>
    <property type="match status" value="1"/>
</dbReference>
<feature type="repeat" description="TPR" evidence="1">
    <location>
        <begin position="103"/>
        <end position="136"/>
    </location>
</feature>
<comment type="caution">
    <text evidence="3">The sequence shown here is derived from an EMBL/GenBank/DDBJ whole genome shotgun (WGS) entry which is preliminary data.</text>
</comment>
<dbReference type="Proteomes" id="UP000325116">
    <property type="component" value="Unassembled WGS sequence"/>
</dbReference>
<keyword evidence="2" id="KW-0812">Transmembrane</keyword>
<dbReference type="SMART" id="SM00028">
    <property type="entry name" value="TPR"/>
    <property type="match status" value="7"/>
</dbReference>
<gene>
    <name evidence="3" type="ORF">EPJ80_11630</name>
</gene>
<keyword evidence="1" id="KW-0802">TPR repeat</keyword>
<keyword evidence="2" id="KW-1133">Transmembrane helix</keyword>
<evidence type="ECO:0000313" key="3">
    <source>
        <dbReference type="EMBL" id="TXJ10972.1"/>
    </source>
</evidence>
<proteinExistence type="predicted"/>
<name>A0A5C8CH22_9SPIR</name>
<protein>
    <submittedName>
        <fullName evidence="3">Tetratricopeptide repeat protein</fullName>
    </submittedName>
</protein>